<evidence type="ECO:0000259" key="4">
    <source>
        <dbReference type="PROSITE" id="PS50405"/>
    </source>
</evidence>
<dbReference type="Gene3D" id="1.20.1050.10">
    <property type="match status" value="1"/>
</dbReference>
<evidence type="ECO:0000313" key="6">
    <source>
        <dbReference type="Proteomes" id="UP000295351"/>
    </source>
</evidence>
<gene>
    <name evidence="5" type="ORF">EV665_115122</name>
</gene>
<dbReference type="EC" id="2.5.1.18" evidence="1"/>
<dbReference type="SFLD" id="SFLDS00019">
    <property type="entry name" value="Glutathione_Transferase_(cytos"/>
    <property type="match status" value="1"/>
</dbReference>
<keyword evidence="6" id="KW-1185">Reference proteome</keyword>
<dbReference type="SFLD" id="SFLDG00358">
    <property type="entry name" value="Main_(cytGST)"/>
    <property type="match status" value="1"/>
</dbReference>
<feature type="domain" description="GST N-terminal" evidence="3">
    <location>
        <begin position="6"/>
        <end position="87"/>
    </location>
</feature>
<evidence type="ECO:0000256" key="1">
    <source>
        <dbReference type="ARBA" id="ARBA00012452"/>
    </source>
</evidence>
<organism evidence="5 6">
    <name type="scientific">Shinella granuli</name>
    <dbReference type="NCBI Taxonomy" id="323621"/>
    <lineage>
        <taxon>Bacteria</taxon>
        <taxon>Pseudomonadati</taxon>
        <taxon>Pseudomonadota</taxon>
        <taxon>Alphaproteobacteria</taxon>
        <taxon>Hyphomicrobiales</taxon>
        <taxon>Rhizobiaceae</taxon>
        <taxon>Shinella</taxon>
    </lineage>
</organism>
<reference evidence="5 6" key="1">
    <citation type="submission" date="2019-03" db="EMBL/GenBank/DDBJ databases">
        <title>Genomic Encyclopedia of Type Strains, Phase IV (KMG-IV): sequencing the most valuable type-strain genomes for metagenomic binning, comparative biology and taxonomic classification.</title>
        <authorList>
            <person name="Goeker M."/>
        </authorList>
    </citation>
    <scope>NUCLEOTIDE SEQUENCE [LARGE SCALE GENOMIC DNA]</scope>
    <source>
        <strain evidence="5 6">DSM 18401</strain>
    </source>
</reference>
<dbReference type="Pfam" id="PF13417">
    <property type="entry name" value="GST_N_3"/>
    <property type="match status" value="1"/>
</dbReference>
<dbReference type="SUPFAM" id="SSF47616">
    <property type="entry name" value="GST C-terminal domain-like"/>
    <property type="match status" value="1"/>
</dbReference>
<dbReference type="PROSITE" id="PS50404">
    <property type="entry name" value="GST_NTER"/>
    <property type="match status" value="1"/>
</dbReference>
<dbReference type="InterPro" id="IPR040079">
    <property type="entry name" value="Glutathione_S-Trfase"/>
</dbReference>
<dbReference type="AlphaFoldDB" id="A0A4R2CIU1"/>
<dbReference type="GO" id="GO:0043295">
    <property type="term" value="F:glutathione binding"/>
    <property type="evidence" value="ECO:0007669"/>
    <property type="project" value="TreeGrafter"/>
</dbReference>
<dbReference type="SUPFAM" id="SSF52833">
    <property type="entry name" value="Thioredoxin-like"/>
    <property type="match status" value="1"/>
</dbReference>
<dbReference type="Pfam" id="PF00043">
    <property type="entry name" value="GST_C"/>
    <property type="match status" value="1"/>
</dbReference>
<dbReference type="PROSITE" id="PS50405">
    <property type="entry name" value="GST_CTER"/>
    <property type="match status" value="1"/>
</dbReference>
<dbReference type="Gene3D" id="3.40.30.10">
    <property type="entry name" value="Glutaredoxin"/>
    <property type="match status" value="1"/>
</dbReference>
<dbReference type="InterPro" id="IPR004045">
    <property type="entry name" value="Glutathione_S-Trfase_N"/>
</dbReference>
<dbReference type="InterPro" id="IPR010987">
    <property type="entry name" value="Glutathione-S-Trfase_C-like"/>
</dbReference>
<dbReference type="GO" id="GO:0004364">
    <property type="term" value="F:glutathione transferase activity"/>
    <property type="evidence" value="ECO:0007669"/>
    <property type="project" value="UniProtKB-EC"/>
</dbReference>
<dbReference type="InterPro" id="IPR004046">
    <property type="entry name" value="GST_C"/>
</dbReference>
<feature type="domain" description="GST C-terminal" evidence="4">
    <location>
        <begin position="92"/>
        <end position="210"/>
    </location>
</feature>
<evidence type="ECO:0000259" key="3">
    <source>
        <dbReference type="PROSITE" id="PS50404"/>
    </source>
</evidence>
<evidence type="ECO:0000256" key="2">
    <source>
        <dbReference type="ARBA" id="ARBA00022679"/>
    </source>
</evidence>
<dbReference type="RefSeq" id="WP_133035620.1">
    <property type="nucleotide sequence ID" value="NZ_BAABEI010000012.1"/>
</dbReference>
<dbReference type="Proteomes" id="UP000295351">
    <property type="component" value="Unassembled WGS sequence"/>
</dbReference>
<dbReference type="InterPro" id="IPR036282">
    <property type="entry name" value="Glutathione-S-Trfase_C_sf"/>
</dbReference>
<dbReference type="GO" id="GO:0005737">
    <property type="term" value="C:cytoplasm"/>
    <property type="evidence" value="ECO:0007669"/>
    <property type="project" value="TreeGrafter"/>
</dbReference>
<evidence type="ECO:0000313" key="5">
    <source>
        <dbReference type="EMBL" id="TCN40676.1"/>
    </source>
</evidence>
<dbReference type="CDD" id="cd00299">
    <property type="entry name" value="GST_C_family"/>
    <property type="match status" value="1"/>
</dbReference>
<dbReference type="EMBL" id="SLVX01000015">
    <property type="protein sequence ID" value="TCN40676.1"/>
    <property type="molecule type" value="Genomic_DNA"/>
</dbReference>
<sequence>MSAADVSVTVYGATYSVYVRIVRIALHEKGVPYDLVPIDVFAEGGLPADYRARHPFGRIPAFEHDGFGLYEASAITRYVDEAFPGPPLQPRGLRERARMNQIIAMLDNYAYRPMVWDVYVQRVETAPADEARIAAGLEKARTVLAALSGLCGKGHWLAGPDASLADFHAAPMFALFGQAPEGATLLADFPEIHAWWERVKARPSVIAAGA</sequence>
<dbReference type="InterPro" id="IPR036249">
    <property type="entry name" value="Thioredoxin-like_sf"/>
</dbReference>
<comment type="caution">
    <text evidence="5">The sequence shown here is derived from an EMBL/GenBank/DDBJ whole genome shotgun (WGS) entry which is preliminary data.</text>
</comment>
<accession>A0A4R2CIU1</accession>
<protein>
    <recommendedName>
        <fullName evidence="1">glutathione transferase</fullName>
        <ecNumber evidence="1">2.5.1.18</ecNumber>
    </recommendedName>
</protein>
<proteinExistence type="predicted"/>
<dbReference type="PANTHER" id="PTHR43900:SF3">
    <property type="entry name" value="GLUTATHIONE S-TRANSFERASE RHO"/>
    <property type="match status" value="1"/>
</dbReference>
<dbReference type="PANTHER" id="PTHR43900">
    <property type="entry name" value="GLUTATHIONE S-TRANSFERASE RHO"/>
    <property type="match status" value="1"/>
</dbReference>
<keyword evidence="2 5" id="KW-0808">Transferase</keyword>
<name>A0A4R2CIU1_SHIGR</name>